<evidence type="ECO:0000256" key="5">
    <source>
        <dbReference type="SAM" id="MobiDB-lite"/>
    </source>
</evidence>
<dbReference type="GO" id="GO:0003676">
    <property type="term" value="F:nucleic acid binding"/>
    <property type="evidence" value="ECO:0007669"/>
    <property type="project" value="InterPro"/>
</dbReference>
<dbReference type="Pfam" id="PF08630">
    <property type="entry name" value="Dfp1_Him1_M"/>
    <property type="match status" value="1"/>
</dbReference>
<dbReference type="InterPro" id="IPR006572">
    <property type="entry name" value="Znf_DBF"/>
</dbReference>
<accession>A0A0C3C8N1</accession>
<dbReference type="Gene3D" id="3.40.50.10190">
    <property type="entry name" value="BRCT domain"/>
    <property type="match status" value="1"/>
</dbReference>
<keyword evidence="2 4" id="KW-0863">Zinc-finger</keyword>
<dbReference type="SMART" id="SM00586">
    <property type="entry name" value="ZnF_DBF"/>
    <property type="match status" value="1"/>
</dbReference>
<evidence type="ECO:0000313" key="8">
    <source>
        <dbReference type="Proteomes" id="UP000053424"/>
    </source>
</evidence>
<feature type="compositionally biased region" description="Basic and acidic residues" evidence="5">
    <location>
        <begin position="311"/>
        <end position="333"/>
    </location>
</feature>
<evidence type="ECO:0000256" key="3">
    <source>
        <dbReference type="ARBA" id="ARBA00022833"/>
    </source>
</evidence>
<dbReference type="FunFam" id="6.10.250.3410:FF:000001">
    <property type="entry name" value="Protein DBF4 homolog A"/>
    <property type="match status" value="1"/>
</dbReference>
<reference evidence="8" key="2">
    <citation type="submission" date="2015-01" db="EMBL/GenBank/DDBJ databases">
        <title>Evolutionary Origins and Diversification of the Mycorrhizal Mutualists.</title>
        <authorList>
            <consortium name="DOE Joint Genome Institute"/>
            <consortium name="Mycorrhizal Genomics Consortium"/>
            <person name="Kohler A."/>
            <person name="Kuo A."/>
            <person name="Nagy L.G."/>
            <person name="Floudas D."/>
            <person name="Copeland A."/>
            <person name="Barry K.W."/>
            <person name="Cichocki N."/>
            <person name="Veneault-Fourrey C."/>
            <person name="LaButti K."/>
            <person name="Lindquist E.A."/>
            <person name="Lipzen A."/>
            <person name="Lundell T."/>
            <person name="Morin E."/>
            <person name="Murat C."/>
            <person name="Riley R."/>
            <person name="Ohm R."/>
            <person name="Sun H."/>
            <person name="Tunlid A."/>
            <person name="Henrissat B."/>
            <person name="Grigoriev I.V."/>
            <person name="Hibbett D.S."/>
            <person name="Martin F."/>
        </authorList>
    </citation>
    <scope>NUCLEOTIDE SEQUENCE [LARGE SCALE GENOMIC DNA]</scope>
    <source>
        <strain evidence="8">h7</strain>
    </source>
</reference>
<feature type="region of interest" description="Disordered" evidence="5">
    <location>
        <begin position="60"/>
        <end position="79"/>
    </location>
</feature>
<dbReference type="GO" id="GO:0008270">
    <property type="term" value="F:zinc ion binding"/>
    <property type="evidence" value="ECO:0007669"/>
    <property type="project" value="UniProtKB-KW"/>
</dbReference>
<feature type="compositionally biased region" description="Polar residues" evidence="5">
    <location>
        <begin position="14"/>
        <end position="24"/>
    </location>
</feature>
<reference evidence="7 8" key="1">
    <citation type="submission" date="2014-04" db="EMBL/GenBank/DDBJ databases">
        <authorList>
            <consortium name="DOE Joint Genome Institute"/>
            <person name="Kuo A."/>
            <person name="Gay G."/>
            <person name="Dore J."/>
            <person name="Kohler A."/>
            <person name="Nagy L.G."/>
            <person name="Floudas D."/>
            <person name="Copeland A."/>
            <person name="Barry K.W."/>
            <person name="Cichocki N."/>
            <person name="Veneault-Fourrey C."/>
            <person name="LaButti K."/>
            <person name="Lindquist E.A."/>
            <person name="Lipzen A."/>
            <person name="Lundell T."/>
            <person name="Morin E."/>
            <person name="Murat C."/>
            <person name="Sun H."/>
            <person name="Tunlid A."/>
            <person name="Henrissat B."/>
            <person name="Grigoriev I.V."/>
            <person name="Hibbett D.S."/>
            <person name="Martin F."/>
            <person name="Nordberg H.P."/>
            <person name="Cantor M.N."/>
            <person name="Hua S.X."/>
        </authorList>
    </citation>
    <scope>NUCLEOTIDE SEQUENCE [LARGE SCALE GENOMIC DNA]</scope>
    <source>
        <strain evidence="8">h7</strain>
    </source>
</reference>
<keyword evidence="8" id="KW-1185">Reference proteome</keyword>
<proteinExistence type="predicted"/>
<dbReference type="Proteomes" id="UP000053424">
    <property type="component" value="Unassembled WGS sequence"/>
</dbReference>
<dbReference type="PANTHER" id="PTHR15375:SF26">
    <property type="entry name" value="PROTEIN CHIFFON"/>
    <property type="match status" value="1"/>
</dbReference>
<dbReference type="EMBL" id="KN831772">
    <property type="protein sequence ID" value="KIM45175.1"/>
    <property type="molecule type" value="Genomic_DNA"/>
</dbReference>
<keyword evidence="3" id="KW-0862">Zinc</keyword>
<evidence type="ECO:0000256" key="1">
    <source>
        <dbReference type="ARBA" id="ARBA00022723"/>
    </source>
</evidence>
<feature type="compositionally biased region" description="Basic and acidic residues" evidence="5">
    <location>
        <begin position="340"/>
        <end position="356"/>
    </location>
</feature>
<evidence type="ECO:0000313" key="7">
    <source>
        <dbReference type="EMBL" id="KIM45175.1"/>
    </source>
</evidence>
<protein>
    <recommendedName>
        <fullName evidence="6">DBF4-type domain-containing protein</fullName>
    </recommendedName>
</protein>
<dbReference type="Gene3D" id="6.10.250.3410">
    <property type="entry name" value="DBF zinc finger"/>
    <property type="match status" value="1"/>
</dbReference>
<dbReference type="Pfam" id="PF07535">
    <property type="entry name" value="zf-DBF"/>
    <property type="match status" value="1"/>
</dbReference>
<dbReference type="HOGENOM" id="CLU_017715_1_0_1"/>
<feature type="region of interest" description="Disordered" evidence="5">
    <location>
        <begin position="461"/>
        <end position="484"/>
    </location>
</feature>
<dbReference type="OrthoDB" id="21380at2759"/>
<dbReference type="InterPro" id="IPR051590">
    <property type="entry name" value="Replication_Regulatory_Kinase"/>
</dbReference>
<dbReference type="AlphaFoldDB" id="A0A0C3C8N1"/>
<gene>
    <name evidence="7" type="ORF">M413DRAFT_441858</name>
</gene>
<dbReference type="STRING" id="686832.A0A0C3C8N1"/>
<dbReference type="InterPro" id="IPR013939">
    <property type="entry name" value="Regulatory_Dfp1/Him1"/>
</dbReference>
<feature type="region of interest" description="Disordered" evidence="5">
    <location>
        <begin position="1"/>
        <end position="53"/>
    </location>
</feature>
<evidence type="ECO:0000256" key="2">
    <source>
        <dbReference type="ARBA" id="ARBA00022771"/>
    </source>
</evidence>
<dbReference type="PANTHER" id="PTHR15375">
    <property type="entry name" value="ACTIVATOR OF S-PHASE KINASE-RELATED"/>
    <property type="match status" value="1"/>
</dbReference>
<dbReference type="InterPro" id="IPR038545">
    <property type="entry name" value="Znf_DBF_sf"/>
</dbReference>
<feature type="domain" description="DBF4-type" evidence="6">
    <location>
        <begin position="505"/>
        <end position="554"/>
    </location>
</feature>
<dbReference type="GO" id="GO:0031431">
    <property type="term" value="C:Dbf4-dependent protein kinase complex"/>
    <property type="evidence" value="ECO:0007669"/>
    <property type="project" value="TreeGrafter"/>
</dbReference>
<sequence length="590" mass="65986">MATFPPQRRPLSSRFLQGPSQPSPAKQVRAVSGSKRPRSPDHGDAPNYPHNKRVRSIVQDSATSRNLNKERKHAEREAEFKQKYTRAFPGWIFYLDSETLAKNVEHTFRGKILHLGGKIEPFFSSSITHLITDRAPPSNSAIDKENTTQNAKSVAGKSGHGLKSPIKIIGRGGEEVAAYDVVTKACEYGIKIWSQAKLDSVLSRCIVPPSSTTLTNPRFSGVSSAPQRSLSRLLQTEKIHGTTERDPTQKRHDFRYFSRGTCFVLLEDIYQELATIAAHEYPVFKEKEKSGKKPWPVLHCHPQSRNPFAPFDDKEKRRWERAQQAEKTEDADRARRKKKQLEAMKRKAESQVHVKTAGDLRRSLSLSNLHRRLSHPVGNHDAGFIDLDVDLDDAESANASGYLASGAGMGYIAASGNSVGITSTTGTTSTSGRTLRNLSLPTALTDRMKQEVLTSRKFPTKAKDENTETTGIMGPPSQVPNRPNKQAFLKKSKSMNTLKLPKREEGVKPGYCESCRVKFSDFTTHTDSSKHRKFASNAANFEGLDAVLGRIKRRTLQEMYEIEAQRRRNLHAQCKGNPHDIRPLKELSSP</sequence>
<keyword evidence="1" id="KW-0479">Metal-binding</keyword>
<feature type="region of interest" description="Disordered" evidence="5">
    <location>
        <begin position="570"/>
        <end position="590"/>
    </location>
</feature>
<organism evidence="7 8">
    <name type="scientific">Hebeloma cylindrosporum</name>
    <dbReference type="NCBI Taxonomy" id="76867"/>
    <lineage>
        <taxon>Eukaryota</taxon>
        <taxon>Fungi</taxon>
        <taxon>Dikarya</taxon>
        <taxon>Basidiomycota</taxon>
        <taxon>Agaricomycotina</taxon>
        <taxon>Agaricomycetes</taxon>
        <taxon>Agaricomycetidae</taxon>
        <taxon>Agaricales</taxon>
        <taxon>Agaricineae</taxon>
        <taxon>Hymenogastraceae</taxon>
        <taxon>Hebeloma</taxon>
    </lineage>
</organism>
<evidence type="ECO:0000259" key="6">
    <source>
        <dbReference type="PROSITE" id="PS51265"/>
    </source>
</evidence>
<feature type="compositionally biased region" description="Basic and acidic residues" evidence="5">
    <location>
        <begin position="67"/>
        <end position="79"/>
    </location>
</feature>
<dbReference type="InterPro" id="IPR036420">
    <property type="entry name" value="BRCT_dom_sf"/>
</dbReference>
<feature type="region of interest" description="Disordered" evidence="5">
    <location>
        <begin position="292"/>
        <end position="356"/>
    </location>
</feature>
<evidence type="ECO:0000256" key="4">
    <source>
        <dbReference type="PROSITE-ProRule" id="PRU00600"/>
    </source>
</evidence>
<feature type="compositionally biased region" description="Basic and acidic residues" evidence="5">
    <location>
        <begin position="577"/>
        <end position="590"/>
    </location>
</feature>
<dbReference type="GO" id="GO:1901987">
    <property type="term" value="P:regulation of cell cycle phase transition"/>
    <property type="evidence" value="ECO:0007669"/>
    <property type="project" value="TreeGrafter"/>
</dbReference>
<name>A0A0C3C8N1_HEBCY</name>
<dbReference type="GO" id="GO:0043539">
    <property type="term" value="F:protein serine/threonine kinase activator activity"/>
    <property type="evidence" value="ECO:0007669"/>
    <property type="project" value="TreeGrafter"/>
</dbReference>
<dbReference type="PROSITE" id="PS51265">
    <property type="entry name" value="ZF_DBF4"/>
    <property type="match status" value="1"/>
</dbReference>
<dbReference type="GO" id="GO:0010571">
    <property type="term" value="P:positive regulation of nuclear cell cycle DNA replication"/>
    <property type="evidence" value="ECO:0007669"/>
    <property type="project" value="TreeGrafter"/>
</dbReference>